<dbReference type="InterPro" id="IPR010819">
    <property type="entry name" value="AGE/CE"/>
</dbReference>
<accession>A0A640WC27</accession>
<name>A0A640WC27_9GAMM</name>
<comment type="caution">
    <text evidence="3">The sequence shown here is derived from an EMBL/GenBank/DDBJ whole genome shotgun (WGS) entry which is preliminary data.</text>
</comment>
<evidence type="ECO:0000313" key="4">
    <source>
        <dbReference type="Proteomes" id="UP000466024"/>
    </source>
</evidence>
<dbReference type="GO" id="GO:0005975">
    <property type="term" value="P:carbohydrate metabolic process"/>
    <property type="evidence" value="ECO:0007669"/>
    <property type="project" value="InterPro"/>
</dbReference>
<gene>
    <name evidence="3" type="ORF">F0A16_12570</name>
</gene>
<proteinExistence type="inferred from homology"/>
<keyword evidence="4" id="KW-1185">Reference proteome</keyword>
<dbReference type="InterPro" id="IPR008928">
    <property type="entry name" value="6-hairpin_glycosidase_sf"/>
</dbReference>
<evidence type="ECO:0000256" key="2">
    <source>
        <dbReference type="ARBA" id="ARBA00023235"/>
    </source>
</evidence>
<evidence type="ECO:0000256" key="1">
    <source>
        <dbReference type="ARBA" id="ARBA00008558"/>
    </source>
</evidence>
<organism evidence="3 4">
    <name type="scientific">Salinicola corii</name>
    <dbReference type="NCBI Taxonomy" id="2606937"/>
    <lineage>
        <taxon>Bacteria</taxon>
        <taxon>Pseudomonadati</taxon>
        <taxon>Pseudomonadota</taxon>
        <taxon>Gammaproteobacteria</taxon>
        <taxon>Oceanospirillales</taxon>
        <taxon>Halomonadaceae</taxon>
        <taxon>Salinicola</taxon>
    </lineage>
</organism>
<protein>
    <submittedName>
        <fullName evidence="3">AGE family epimerase/isomerase</fullName>
    </submittedName>
</protein>
<evidence type="ECO:0000313" key="3">
    <source>
        <dbReference type="EMBL" id="KAA0017893.1"/>
    </source>
</evidence>
<reference evidence="3 4" key="1">
    <citation type="submission" date="2019-08" db="EMBL/GenBank/DDBJ databases">
        <title>Bioinformatics analysis of the strain L3 and L5.</title>
        <authorList>
            <person name="Li X."/>
        </authorList>
    </citation>
    <scope>NUCLEOTIDE SEQUENCE [LARGE SCALE GENOMIC DNA]</scope>
    <source>
        <strain evidence="3 4">L3</strain>
    </source>
</reference>
<dbReference type="EMBL" id="VTPX01000006">
    <property type="protein sequence ID" value="KAA0017893.1"/>
    <property type="molecule type" value="Genomic_DNA"/>
</dbReference>
<dbReference type="Proteomes" id="UP000466024">
    <property type="component" value="Unassembled WGS sequence"/>
</dbReference>
<dbReference type="PANTHER" id="PTHR15108">
    <property type="entry name" value="N-ACYLGLUCOSAMINE-2-EPIMERASE"/>
    <property type="match status" value="1"/>
</dbReference>
<dbReference type="InterPro" id="IPR012341">
    <property type="entry name" value="6hp_glycosidase-like_sf"/>
</dbReference>
<dbReference type="Pfam" id="PF07221">
    <property type="entry name" value="GlcNAc_2-epim"/>
    <property type="match status" value="1"/>
</dbReference>
<dbReference type="RefSeq" id="WP_149435741.1">
    <property type="nucleotide sequence ID" value="NZ_VTPX01000006.1"/>
</dbReference>
<dbReference type="SUPFAM" id="SSF48208">
    <property type="entry name" value="Six-hairpin glycosidases"/>
    <property type="match status" value="1"/>
</dbReference>
<comment type="similarity">
    <text evidence="1">Belongs to the N-acylglucosamine 2-epimerase family.</text>
</comment>
<keyword evidence="2 3" id="KW-0413">Isomerase</keyword>
<dbReference type="AlphaFoldDB" id="A0A640WC27"/>
<dbReference type="GO" id="GO:0016853">
    <property type="term" value="F:isomerase activity"/>
    <property type="evidence" value="ECO:0007669"/>
    <property type="project" value="UniProtKB-KW"/>
</dbReference>
<sequence length="402" mass="46978">MPFTTPHQIEQHIARTMAFYHPRCIDPQAGFYHYLTDDGYLYNRHHRHLVSSAGYVIIYARSAMHTGAPEALKWARHGLKFIEDRHYQTLTQGFAWTLDHGKAEDTNHHCYGLAWVMLAYAMALKAGVSEARTGLDRVRALMDRRFFESHTQLYAAEADANWHLTGYRGQSVNQRSCEALIAAFDATGEAAFLDRALGIARTLWRRLAPMGDGWLWENYDRDWHIDFDYRRDRPDDLFRPWGFQIGHQTGWVRLLLRLHHHRPDEAWLLPTARRLFTEAVEKGWDDKYGGLICGADFNRLPLNRDKVYWVQAESLAAAAMLGDLTGEARYWRWYDKIANYCWQHMIDHEHGGWYRILTPDNRRYSREKSPAPKTDCHNLCACYDILPIMQRQHGEREAVSSL</sequence>
<dbReference type="Gene3D" id="1.50.10.10">
    <property type="match status" value="1"/>
</dbReference>